<keyword evidence="1" id="KW-1133">Transmembrane helix</keyword>
<keyword evidence="1" id="KW-0812">Transmembrane</keyword>
<accession>A0A6N2UT47</accession>
<sequence>MSYRYTTWVDDAKGSGIVLVLVLYSVFFELLRVIASIFAMMLFVLLSLDLRFLSRDAVHSGGLW</sequence>
<name>A0A6N2UT47_9BIFI</name>
<evidence type="ECO:0000256" key="1">
    <source>
        <dbReference type="SAM" id="Phobius"/>
    </source>
</evidence>
<feature type="transmembrane region" description="Helical" evidence="1">
    <location>
        <begin position="20"/>
        <end position="46"/>
    </location>
</feature>
<keyword evidence="1" id="KW-0472">Membrane</keyword>
<evidence type="ECO:0000313" key="2">
    <source>
        <dbReference type="EMBL" id="VYT20830.1"/>
    </source>
</evidence>
<dbReference type="AlphaFoldDB" id="A0A6N2UT47"/>
<gene>
    <name evidence="2" type="ORF">BDLFYP24_00553</name>
</gene>
<proteinExistence type="predicted"/>
<dbReference type="EMBL" id="CACRSP010000015">
    <property type="protein sequence ID" value="VYT20830.1"/>
    <property type="molecule type" value="Genomic_DNA"/>
</dbReference>
<reference evidence="2" key="1">
    <citation type="submission" date="2019-11" db="EMBL/GenBank/DDBJ databases">
        <authorList>
            <person name="Feng L."/>
        </authorList>
    </citation>
    <scope>NUCLEOTIDE SEQUENCE</scope>
    <source>
        <strain evidence="2">BdentiumLFYP24</strain>
    </source>
</reference>
<protein>
    <submittedName>
        <fullName evidence="2">Uncharacterized protein</fullName>
    </submittedName>
</protein>
<organism evidence="2">
    <name type="scientific">Bifidobacterium dentium</name>
    <dbReference type="NCBI Taxonomy" id="1689"/>
    <lineage>
        <taxon>Bacteria</taxon>
        <taxon>Bacillati</taxon>
        <taxon>Actinomycetota</taxon>
        <taxon>Actinomycetes</taxon>
        <taxon>Bifidobacteriales</taxon>
        <taxon>Bifidobacteriaceae</taxon>
        <taxon>Bifidobacterium</taxon>
    </lineage>
</organism>